<keyword evidence="4" id="KW-1003">Cell membrane</keyword>
<dbReference type="InterPro" id="IPR001992">
    <property type="entry name" value="T2SS_GspF/T4SS_PilC_CS"/>
</dbReference>
<evidence type="ECO:0000256" key="4">
    <source>
        <dbReference type="ARBA" id="ARBA00022475"/>
    </source>
</evidence>
<dbReference type="EMBL" id="QFWT01000002">
    <property type="protein sequence ID" value="PWI34569.1"/>
    <property type="molecule type" value="Genomic_DNA"/>
</dbReference>
<feature type="transmembrane region" description="Helical" evidence="10">
    <location>
        <begin position="178"/>
        <end position="201"/>
    </location>
</feature>
<keyword evidence="7 10" id="KW-1133">Transmembrane helix</keyword>
<dbReference type="Proteomes" id="UP000245362">
    <property type="component" value="Unassembled WGS sequence"/>
</dbReference>
<comment type="subcellular location">
    <subcellularLocation>
        <location evidence="1 9">Cell inner membrane</location>
        <topology evidence="1 9">Multi-pass membrane protein</topology>
    </subcellularLocation>
</comment>
<keyword evidence="8 10" id="KW-0472">Membrane</keyword>
<evidence type="ECO:0000256" key="2">
    <source>
        <dbReference type="ARBA" id="ARBA00005745"/>
    </source>
</evidence>
<dbReference type="Gene3D" id="1.20.81.30">
    <property type="entry name" value="Type II secretion system (T2SS), domain F"/>
    <property type="match status" value="2"/>
</dbReference>
<name>A0A2U3BCQ0_9VIBR</name>
<dbReference type="GO" id="GO:0005886">
    <property type="term" value="C:plasma membrane"/>
    <property type="evidence" value="ECO:0007669"/>
    <property type="project" value="UniProtKB-SubCell"/>
</dbReference>
<evidence type="ECO:0000256" key="9">
    <source>
        <dbReference type="RuleBase" id="RU003923"/>
    </source>
</evidence>
<accession>A0A2U3BCQ0</accession>
<gene>
    <name evidence="12" type="ORF">DI392_05540</name>
</gene>
<feature type="transmembrane region" description="Helical" evidence="10">
    <location>
        <begin position="229"/>
        <end position="250"/>
    </location>
</feature>
<evidence type="ECO:0000256" key="5">
    <source>
        <dbReference type="ARBA" id="ARBA00022519"/>
    </source>
</evidence>
<keyword evidence="6 9" id="KW-0812">Transmembrane</keyword>
<feature type="domain" description="Type II secretion system protein GspF" evidence="11">
    <location>
        <begin position="283"/>
        <end position="405"/>
    </location>
</feature>
<sequence length="414" mass="45677">MQAAISLSSKNAPQLKNFRWKGVNSSGKRVSGQTLALTEIEVRSTLSDQHIQVKKITKSSVSFLDKISNRVKGKDITLLTRQMATMLLTGVPLIQALKLVSDNHKKAEMKSILMQIVRGVEAGTPLSKTMRTASHHFDGLYTDLVATGEQSGNLPEVFDRLATYREKSEELRSKVVKALIYPSMVVLVALGVSYMMLTMVIPEFETMFKGFGAELPWFTRQVLKLSHWIQAYTLLLAITGAGTYFGVRYMRKVSFDFRLKTSKMALKIPVIGGVLSKASIAKFSRTLSTSFSAGIPLLSSLKTTAKTAGNLHYEVAIDQVHKDTASGMPMYIAMRQTQAFPEMVLQMVMIGEESGNLDDMLNKVAAIYEFEVDNTVDNLGKILEPLIIVFLGVVVGGLVVSMYLPIFNLMSVLG</sequence>
<feature type="transmembrane region" description="Helical" evidence="10">
    <location>
        <begin position="386"/>
        <end position="406"/>
    </location>
</feature>
<dbReference type="PROSITE" id="PS00874">
    <property type="entry name" value="T2SP_F"/>
    <property type="match status" value="1"/>
</dbReference>
<keyword evidence="13" id="KW-1185">Reference proteome</keyword>
<dbReference type="PRINTS" id="PR00812">
    <property type="entry name" value="BCTERIALGSPF"/>
</dbReference>
<evidence type="ECO:0000256" key="10">
    <source>
        <dbReference type="SAM" id="Phobius"/>
    </source>
</evidence>
<dbReference type="Pfam" id="PF00482">
    <property type="entry name" value="T2SSF"/>
    <property type="match status" value="2"/>
</dbReference>
<protein>
    <submittedName>
        <fullName evidence="12">Type II secretion system protein F</fullName>
    </submittedName>
</protein>
<dbReference type="PANTHER" id="PTHR30012:SF7">
    <property type="entry name" value="PROTEIN TRANSPORT PROTEIN HOFC HOMOLOG"/>
    <property type="match status" value="1"/>
</dbReference>
<dbReference type="RefSeq" id="WP_109318904.1">
    <property type="nucleotide sequence ID" value="NZ_QFWT01000002.1"/>
</dbReference>
<feature type="domain" description="Type II secretion system protein GspF" evidence="11">
    <location>
        <begin position="80"/>
        <end position="202"/>
    </location>
</feature>
<evidence type="ECO:0000256" key="1">
    <source>
        <dbReference type="ARBA" id="ARBA00004429"/>
    </source>
</evidence>
<reference evidence="12 13" key="1">
    <citation type="submission" date="2018-05" db="EMBL/GenBank/DDBJ databases">
        <title>Vibrio limimaris sp. nov., isolated from marine sediment.</title>
        <authorList>
            <person name="Li C.-M."/>
        </authorList>
    </citation>
    <scope>NUCLEOTIDE SEQUENCE [LARGE SCALE GENOMIC DNA]</scope>
    <source>
        <strain evidence="12 13">E4404</strain>
    </source>
</reference>
<dbReference type="PANTHER" id="PTHR30012">
    <property type="entry name" value="GENERAL SECRETION PATHWAY PROTEIN"/>
    <property type="match status" value="1"/>
</dbReference>
<proteinExistence type="inferred from homology"/>
<evidence type="ECO:0000256" key="3">
    <source>
        <dbReference type="ARBA" id="ARBA00022448"/>
    </source>
</evidence>
<comment type="caution">
    <text evidence="12">The sequence shown here is derived from an EMBL/GenBank/DDBJ whole genome shotgun (WGS) entry which is preliminary data.</text>
</comment>
<evidence type="ECO:0000259" key="11">
    <source>
        <dbReference type="Pfam" id="PF00482"/>
    </source>
</evidence>
<keyword evidence="5" id="KW-0997">Cell inner membrane</keyword>
<dbReference type="FunFam" id="1.20.81.30:FF:000001">
    <property type="entry name" value="Type II secretion system protein F"/>
    <property type="match status" value="2"/>
</dbReference>
<comment type="similarity">
    <text evidence="2 9">Belongs to the GSP F family.</text>
</comment>
<dbReference type="AlphaFoldDB" id="A0A2U3BCQ0"/>
<dbReference type="OrthoDB" id="9805682at2"/>
<evidence type="ECO:0000256" key="6">
    <source>
        <dbReference type="ARBA" id="ARBA00022692"/>
    </source>
</evidence>
<evidence type="ECO:0000256" key="8">
    <source>
        <dbReference type="ARBA" id="ARBA00023136"/>
    </source>
</evidence>
<keyword evidence="3 9" id="KW-0813">Transport</keyword>
<dbReference type="InterPro" id="IPR042094">
    <property type="entry name" value="T2SS_GspF_sf"/>
</dbReference>
<dbReference type="GO" id="GO:0015628">
    <property type="term" value="P:protein secretion by the type II secretion system"/>
    <property type="evidence" value="ECO:0007669"/>
    <property type="project" value="TreeGrafter"/>
</dbReference>
<organism evidence="12 13">
    <name type="scientific">Vibrio albus</name>
    <dbReference type="NCBI Taxonomy" id="2200953"/>
    <lineage>
        <taxon>Bacteria</taxon>
        <taxon>Pseudomonadati</taxon>
        <taxon>Pseudomonadota</taxon>
        <taxon>Gammaproteobacteria</taxon>
        <taxon>Vibrionales</taxon>
        <taxon>Vibrionaceae</taxon>
        <taxon>Vibrio</taxon>
    </lineage>
</organism>
<dbReference type="InterPro" id="IPR003004">
    <property type="entry name" value="GspF/PilC"/>
</dbReference>
<dbReference type="InterPro" id="IPR018076">
    <property type="entry name" value="T2SS_GspF_dom"/>
</dbReference>
<evidence type="ECO:0000256" key="7">
    <source>
        <dbReference type="ARBA" id="ARBA00022989"/>
    </source>
</evidence>
<evidence type="ECO:0000313" key="13">
    <source>
        <dbReference type="Proteomes" id="UP000245362"/>
    </source>
</evidence>
<evidence type="ECO:0000313" key="12">
    <source>
        <dbReference type="EMBL" id="PWI34569.1"/>
    </source>
</evidence>